<feature type="domain" description="HTH lysR-type" evidence="5">
    <location>
        <begin position="1"/>
        <end position="58"/>
    </location>
</feature>
<dbReference type="InterPro" id="IPR036390">
    <property type="entry name" value="WH_DNA-bd_sf"/>
</dbReference>
<keyword evidence="4" id="KW-0804">Transcription</keyword>
<protein>
    <submittedName>
        <fullName evidence="6">LysR family transcriptional regulator</fullName>
    </submittedName>
</protein>
<accession>A0A3N0I289</accession>
<keyword evidence="7" id="KW-1185">Reference proteome</keyword>
<evidence type="ECO:0000313" key="7">
    <source>
        <dbReference type="Proteomes" id="UP000276568"/>
    </source>
</evidence>
<evidence type="ECO:0000256" key="2">
    <source>
        <dbReference type="ARBA" id="ARBA00023015"/>
    </source>
</evidence>
<organism evidence="6 7">
    <name type="scientific">Absicoccus porci</name>
    <dbReference type="NCBI Taxonomy" id="2486576"/>
    <lineage>
        <taxon>Bacteria</taxon>
        <taxon>Bacillati</taxon>
        <taxon>Bacillota</taxon>
        <taxon>Erysipelotrichia</taxon>
        <taxon>Erysipelotrichales</taxon>
        <taxon>Erysipelotrichaceae</taxon>
        <taxon>Absicoccus</taxon>
    </lineage>
</organism>
<dbReference type="Pfam" id="PF03466">
    <property type="entry name" value="LysR_substrate"/>
    <property type="match status" value="1"/>
</dbReference>
<sequence>MLDFRVRTFLCVCQTLNYTKAAQQLHITQPAVSAHIRYVETYYQVQLFHYQNRKLELTAAGKLLYQRLRTLTNDETQLQAELHAPQQETEQFSLGVTMTVGEYAIIKPLTTLLKQQPHLNLHLHFGNTAQLLEQLKEGSIQMALVEGYYPKDMYVHKHYRTEAYIPVCATSHVFKNATPHTIEDLIEERILLREKGSGTRNILERYLAIRGMHMEDFHHYIEVENMHTIIDLLCEDCGISFLYRMAAQKQIQAGILKEIPLEDFSIHHDLDFIWEKGSLYTDRNETICSQLTHA</sequence>
<evidence type="ECO:0000256" key="4">
    <source>
        <dbReference type="ARBA" id="ARBA00023163"/>
    </source>
</evidence>
<evidence type="ECO:0000259" key="5">
    <source>
        <dbReference type="PROSITE" id="PS50931"/>
    </source>
</evidence>
<dbReference type="PRINTS" id="PR00039">
    <property type="entry name" value="HTHLYSR"/>
</dbReference>
<dbReference type="Gene3D" id="1.10.10.10">
    <property type="entry name" value="Winged helix-like DNA-binding domain superfamily/Winged helix DNA-binding domain"/>
    <property type="match status" value="1"/>
</dbReference>
<evidence type="ECO:0000256" key="1">
    <source>
        <dbReference type="ARBA" id="ARBA00009437"/>
    </source>
</evidence>
<dbReference type="OrthoDB" id="9785745at2"/>
<dbReference type="InterPro" id="IPR005119">
    <property type="entry name" value="LysR_subst-bd"/>
</dbReference>
<gene>
    <name evidence="6" type="ORF">EDX97_00735</name>
</gene>
<keyword evidence="2" id="KW-0805">Transcription regulation</keyword>
<comment type="similarity">
    <text evidence="1">Belongs to the LysR transcriptional regulatory family.</text>
</comment>
<dbReference type="InterPro" id="IPR000847">
    <property type="entry name" value="LysR_HTH_N"/>
</dbReference>
<dbReference type="GO" id="GO:0003700">
    <property type="term" value="F:DNA-binding transcription factor activity"/>
    <property type="evidence" value="ECO:0007669"/>
    <property type="project" value="InterPro"/>
</dbReference>
<evidence type="ECO:0000256" key="3">
    <source>
        <dbReference type="ARBA" id="ARBA00023125"/>
    </source>
</evidence>
<dbReference type="GO" id="GO:0000976">
    <property type="term" value="F:transcription cis-regulatory region binding"/>
    <property type="evidence" value="ECO:0007669"/>
    <property type="project" value="TreeGrafter"/>
</dbReference>
<comment type="caution">
    <text evidence="6">The sequence shown here is derived from an EMBL/GenBank/DDBJ whole genome shotgun (WGS) entry which is preliminary data.</text>
</comment>
<proteinExistence type="inferred from homology"/>
<keyword evidence="3" id="KW-0238">DNA-binding</keyword>
<dbReference type="SUPFAM" id="SSF46785">
    <property type="entry name" value="Winged helix' DNA-binding domain"/>
    <property type="match status" value="1"/>
</dbReference>
<dbReference type="PANTHER" id="PTHR30126">
    <property type="entry name" value="HTH-TYPE TRANSCRIPTIONAL REGULATOR"/>
    <property type="match status" value="1"/>
</dbReference>
<dbReference type="InterPro" id="IPR036388">
    <property type="entry name" value="WH-like_DNA-bd_sf"/>
</dbReference>
<dbReference type="RefSeq" id="WP_128519313.1">
    <property type="nucleotide sequence ID" value="NZ_JALFCT010000036.1"/>
</dbReference>
<dbReference type="Proteomes" id="UP000276568">
    <property type="component" value="Unassembled WGS sequence"/>
</dbReference>
<dbReference type="Pfam" id="PF00126">
    <property type="entry name" value="HTH_1"/>
    <property type="match status" value="1"/>
</dbReference>
<reference evidence="6 7" key="1">
    <citation type="submission" date="2018-11" db="EMBL/GenBank/DDBJ databases">
        <title>Clostridium sp. nov., a member of the family Erysipelotrichaceae isolated from pig faeces.</title>
        <authorList>
            <person name="Chang Y.-H."/>
        </authorList>
    </citation>
    <scope>NUCLEOTIDE SEQUENCE [LARGE SCALE GENOMIC DNA]</scope>
    <source>
        <strain evidence="6 7">YH-panp20</strain>
    </source>
</reference>
<dbReference type="Gene3D" id="3.40.190.10">
    <property type="entry name" value="Periplasmic binding protein-like II"/>
    <property type="match status" value="2"/>
</dbReference>
<dbReference type="EMBL" id="RJQC01000001">
    <property type="protein sequence ID" value="RNM31133.1"/>
    <property type="molecule type" value="Genomic_DNA"/>
</dbReference>
<dbReference type="SUPFAM" id="SSF53850">
    <property type="entry name" value="Periplasmic binding protein-like II"/>
    <property type="match status" value="1"/>
</dbReference>
<dbReference type="AlphaFoldDB" id="A0A3N0I289"/>
<evidence type="ECO:0000313" key="6">
    <source>
        <dbReference type="EMBL" id="RNM31133.1"/>
    </source>
</evidence>
<dbReference type="PANTHER" id="PTHR30126:SF39">
    <property type="entry name" value="HTH-TYPE TRANSCRIPTIONAL REGULATOR CYSL"/>
    <property type="match status" value="1"/>
</dbReference>
<dbReference type="PROSITE" id="PS50931">
    <property type="entry name" value="HTH_LYSR"/>
    <property type="match status" value="1"/>
</dbReference>
<name>A0A3N0I289_9FIRM</name>